<name>A0A1G7HKA5_9RHOB</name>
<evidence type="ECO:0000313" key="2">
    <source>
        <dbReference type="Proteomes" id="UP000198994"/>
    </source>
</evidence>
<sequence length="122" mass="13135">MPVRPRYLEKRNLACLELSGDITPADDLSSLGTGSAPPRLRSDTMVLIDLAGTRRVVAGVAETVAAVAMHAPLDLGFRATRMFDQTANARPRDIAVRRTEAAVLAHLRQPGTSLRTVLFTAV</sequence>
<dbReference type="RefSeq" id="WP_131822029.1">
    <property type="nucleotide sequence ID" value="NZ_FNAV01000011.1"/>
</dbReference>
<accession>A0A1G7HKA5</accession>
<protein>
    <submittedName>
        <fullName evidence="1">Uncharacterized protein</fullName>
    </submittedName>
</protein>
<dbReference type="OrthoDB" id="7877306at2"/>
<dbReference type="AlphaFoldDB" id="A0A1G7HKA5"/>
<keyword evidence="2" id="KW-1185">Reference proteome</keyword>
<dbReference type="EMBL" id="FNAV01000011">
    <property type="protein sequence ID" value="SDF00865.1"/>
    <property type="molecule type" value="Genomic_DNA"/>
</dbReference>
<dbReference type="Proteomes" id="UP000198994">
    <property type="component" value="Unassembled WGS sequence"/>
</dbReference>
<organism evidence="1 2">
    <name type="scientific">Salipiger thiooxidans</name>
    <dbReference type="NCBI Taxonomy" id="282683"/>
    <lineage>
        <taxon>Bacteria</taxon>
        <taxon>Pseudomonadati</taxon>
        <taxon>Pseudomonadota</taxon>
        <taxon>Alphaproteobacteria</taxon>
        <taxon>Rhodobacterales</taxon>
        <taxon>Roseobacteraceae</taxon>
        <taxon>Salipiger</taxon>
    </lineage>
</organism>
<evidence type="ECO:0000313" key="1">
    <source>
        <dbReference type="EMBL" id="SDF00865.1"/>
    </source>
</evidence>
<reference evidence="2" key="1">
    <citation type="submission" date="2016-10" db="EMBL/GenBank/DDBJ databases">
        <authorList>
            <person name="Varghese N."/>
            <person name="Submissions S."/>
        </authorList>
    </citation>
    <scope>NUCLEOTIDE SEQUENCE [LARGE SCALE GENOMIC DNA]</scope>
    <source>
        <strain evidence="2">DSM 10146</strain>
    </source>
</reference>
<gene>
    <name evidence="1" type="ORF">SAMN04488105_11120</name>
</gene>
<proteinExistence type="predicted"/>
<dbReference type="STRING" id="282683.SAMN04488105_11120"/>